<reference evidence="2 3" key="1">
    <citation type="journal article" date="2014" name="Genome Biol. Evol.">
        <title>The secreted proteins of Achlya hypogyna and Thraustotheca clavata identify the ancestral oomycete secretome and reveal gene acquisitions by horizontal gene transfer.</title>
        <authorList>
            <person name="Misner I."/>
            <person name="Blouin N."/>
            <person name="Leonard G."/>
            <person name="Richards T.A."/>
            <person name="Lane C.E."/>
        </authorList>
    </citation>
    <scope>NUCLEOTIDE SEQUENCE [LARGE SCALE GENOMIC DNA]</scope>
    <source>
        <strain evidence="2 3">ATCC 48635</strain>
    </source>
</reference>
<feature type="domain" description="WRKY19-like zinc finger" evidence="1">
    <location>
        <begin position="597"/>
        <end position="620"/>
    </location>
</feature>
<evidence type="ECO:0000313" key="2">
    <source>
        <dbReference type="EMBL" id="OQR93528.1"/>
    </source>
</evidence>
<name>A0A1V9Z6A3_ACHHY</name>
<sequence>MHSLTLELLEPIPFSIYNSPLLEVADLQMLVECHLDLADDVTDEEDSRLSSASSSTDVDDIGDDGRRKLCASPGCHSHVRSKGFCKRHGGGKECGVPSCTKEAQNGRFCIGHGGGKCCKVATCSNAAQSQGLCKAHGGGSRCKYLGCERSSQGGGFCRTHGGGKRCDVPGCTKGAQRGTKCAKHGGCRTCTMPGCARTDRGGGLCEIHRKDKTCVISGCKRLGKTLGMCTPHKRLEQGMTPILSHLDPIPFTANARALDEADCPFVAEYLQVLFTAPASEPAIKEEFDFRPSNASSHATDVETDDFPPLRRRICRFDGCSSHASASDMAEESSAVSKHVTKRLKTATSVSVMVAANAAKSTDAQTLLSLKGGVKLTEVAHDASLPAVVGAAKVVVIAEATAVANVATYKAAPRELSVAPSAPNMAGAALVALMAAREQIVVVVFAIFIAETRYASSLTAKDSERLWSIDPIPFCPSNQYSLPYFVIDEDVFHLFTDDTPLIKMEELTGAFLFDSPNVDPFAFTTSSSPQSPSLWTEPAPRTPAQSMAYRKPCSVEGCHRVVRSRGFCKRHGGGKQCIVEGCTKEAQNGEYCVGHGGGKSCKIDSCTNAAQSQGLCKAHGGGARCKFTGCDKCSQGGGYCRSHGGGKRCLEPGCTKGAQRGNKCAKHGGCRTCTVEDCVRTDRGGGLCEIHRKDKMCSIAGCKRLGKTMGMCTPHVREYRSAA</sequence>
<feature type="domain" description="WRKY19-like zinc finger" evidence="1">
    <location>
        <begin position="550"/>
        <end position="572"/>
    </location>
</feature>
<feature type="domain" description="WRKY19-like zinc finger" evidence="1">
    <location>
        <begin position="163"/>
        <end position="186"/>
    </location>
</feature>
<organism evidence="2 3">
    <name type="scientific">Achlya hypogyna</name>
    <name type="common">Oomycete</name>
    <name type="synonym">Protoachlya hypogyna</name>
    <dbReference type="NCBI Taxonomy" id="1202772"/>
    <lineage>
        <taxon>Eukaryota</taxon>
        <taxon>Sar</taxon>
        <taxon>Stramenopiles</taxon>
        <taxon>Oomycota</taxon>
        <taxon>Saprolegniomycetes</taxon>
        <taxon>Saprolegniales</taxon>
        <taxon>Achlyaceae</taxon>
        <taxon>Achlya</taxon>
    </lineage>
</organism>
<gene>
    <name evidence="2" type="ORF">ACHHYP_02447</name>
</gene>
<dbReference type="OrthoDB" id="10424077at2759"/>
<protein>
    <recommendedName>
        <fullName evidence="1">WRKY19-like zinc finger domain-containing protein</fullName>
    </recommendedName>
</protein>
<dbReference type="AlphaFoldDB" id="A0A1V9Z6A3"/>
<dbReference type="STRING" id="1202772.A0A1V9Z6A3"/>
<comment type="caution">
    <text evidence="2">The sequence shown here is derived from an EMBL/GenBank/DDBJ whole genome shotgun (WGS) entry which is preliminary data.</text>
</comment>
<dbReference type="Proteomes" id="UP000243579">
    <property type="component" value="Unassembled WGS sequence"/>
</dbReference>
<feature type="domain" description="WRKY19-like zinc finger" evidence="1">
    <location>
        <begin position="645"/>
        <end position="668"/>
    </location>
</feature>
<dbReference type="PANTHER" id="PTHR31827">
    <property type="entry name" value="EMB|CAB89363.1"/>
    <property type="match status" value="1"/>
</dbReference>
<dbReference type="EMBL" id="JNBR01000404">
    <property type="protein sequence ID" value="OQR93528.1"/>
    <property type="molecule type" value="Genomic_DNA"/>
</dbReference>
<accession>A0A1V9Z6A3</accession>
<evidence type="ECO:0000259" key="1">
    <source>
        <dbReference type="Pfam" id="PF24906"/>
    </source>
</evidence>
<evidence type="ECO:0000313" key="3">
    <source>
        <dbReference type="Proteomes" id="UP000243579"/>
    </source>
</evidence>
<keyword evidence="3" id="KW-1185">Reference proteome</keyword>
<proteinExistence type="predicted"/>
<dbReference type="Pfam" id="PF24906">
    <property type="entry name" value="Zf_WRKY19"/>
    <property type="match status" value="4"/>
</dbReference>
<dbReference type="InterPro" id="IPR056866">
    <property type="entry name" value="Znf_WRKY19"/>
</dbReference>
<dbReference type="PANTHER" id="PTHR31827:SF1">
    <property type="entry name" value="EMB|CAB89363.1"/>
    <property type="match status" value="1"/>
</dbReference>